<sequence>MRYLIPIASKDDLFPKEEFHFPKPLIEVDGSPMISLVINSIRNRDASAKFIFIVFHQDALEYSLDSILKLLAGANSVVIELNNPTMGAVCSALMAIDHIADDEPLVICNGDQIIDADLSGIARDFVRSGADAGVVTFSSVHPRWSYIRENEKGEVIETAEKRVLSRKAIAGYYYFRSGNLFIQAAQTYLLKASLIGGKYYLSPVLNEVVLMGGKIVKHEVSSDSYISFYSPKRIELYQNELRSKIAAIANPARQVQVVIPMAGLGSRFAKVGYTKPKPFIDVKGKTMIERVMDNLRLTDARFVLIAREEHLDAEPDVVEELKTHGDLAFSSINFVTEGAACTVLTARQHLDPDAPLLIANCDQIVDFDCSEYLRDAVDRNLDGSILCFKDRVRDPKWSFAHVNDDGLVDEVKEKVAISDNATVGIYYFRRARDFIDAATDMISHNDRSNNEFYVCPVYNYLIRQGARIGVYHVAPEAMHGIGTPPDLEAYLELI</sequence>
<dbReference type="SUPFAM" id="SSF53448">
    <property type="entry name" value="Nucleotide-diphospho-sugar transferases"/>
    <property type="match status" value="2"/>
</dbReference>
<dbReference type="InterPro" id="IPR029044">
    <property type="entry name" value="Nucleotide-diphossugar_trans"/>
</dbReference>
<dbReference type="InterPro" id="IPR005835">
    <property type="entry name" value="NTP_transferase_dom"/>
</dbReference>
<dbReference type="PANTHER" id="PTHR43584:SF8">
    <property type="entry name" value="N-ACETYLMURAMATE ALPHA-1-PHOSPHATE URIDYLYLTRANSFERASE"/>
    <property type="match status" value="1"/>
</dbReference>
<keyword evidence="2" id="KW-0548">Nucleotidyltransferase</keyword>
<name>A0A135P6D7_9HYPH</name>
<feature type="domain" description="Nucleotidyl transferase" evidence="3">
    <location>
        <begin position="258"/>
        <end position="431"/>
    </location>
</feature>
<dbReference type="EMBL" id="LNUW01000010">
    <property type="protein sequence ID" value="KXG86997.1"/>
    <property type="molecule type" value="Genomic_DNA"/>
</dbReference>
<dbReference type="PANTHER" id="PTHR43584">
    <property type="entry name" value="NUCLEOTIDYL TRANSFERASE"/>
    <property type="match status" value="1"/>
</dbReference>
<keyword evidence="1 4" id="KW-0808">Transferase</keyword>
<reference evidence="4 5" key="1">
    <citation type="submission" date="2015-11" db="EMBL/GenBank/DDBJ databases">
        <title>Draft genome sequence of Agrobacterium sp. R89-1.</title>
        <authorList>
            <person name="Zahradnik J."/>
            <person name="Kyslikova E."/>
            <person name="Palyzova A."/>
            <person name="Kyslik P."/>
        </authorList>
    </citation>
    <scope>NUCLEOTIDE SEQUENCE [LARGE SCALE GENOMIC DNA]</scope>
    <source>
        <strain evidence="4 5">R89-1</strain>
    </source>
</reference>
<dbReference type="AlphaFoldDB" id="A0A135P6D7"/>
<dbReference type="InterPro" id="IPR050065">
    <property type="entry name" value="GlmU-like"/>
</dbReference>
<dbReference type="RefSeq" id="WP_067653882.1">
    <property type="nucleotide sequence ID" value="NZ_KQ961039.1"/>
</dbReference>
<protein>
    <submittedName>
        <fullName evidence="4">Nucleotidyl transferase</fullName>
    </submittedName>
</protein>
<dbReference type="OrthoDB" id="9788272at2"/>
<dbReference type="Proteomes" id="UP000070498">
    <property type="component" value="Unassembled WGS sequence"/>
</dbReference>
<dbReference type="GO" id="GO:0016779">
    <property type="term" value="F:nucleotidyltransferase activity"/>
    <property type="evidence" value="ECO:0007669"/>
    <property type="project" value="UniProtKB-KW"/>
</dbReference>
<keyword evidence="5" id="KW-1185">Reference proteome</keyword>
<accession>A0A135P6D7</accession>
<dbReference type="Pfam" id="PF00483">
    <property type="entry name" value="NTP_transferase"/>
    <property type="match status" value="2"/>
</dbReference>
<dbReference type="STRING" id="2052828.ATO67_21665"/>
<feature type="domain" description="Nucleotidyl transferase" evidence="3">
    <location>
        <begin position="21"/>
        <end position="184"/>
    </location>
</feature>
<proteinExistence type="predicted"/>
<gene>
    <name evidence="4" type="ORF">ATO67_21665</name>
</gene>
<dbReference type="CDD" id="cd04183">
    <property type="entry name" value="GT2_BcE_like"/>
    <property type="match status" value="2"/>
</dbReference>
<evidence type="ECO:0000256" key="1">
    <source>
        <dbReference type="ARBA" id="ARBA00022679"/>
    </source>
</evidence>
<evidence type="ECO:0000313" key="5">
    <source>
        <dbReference type="Proteomes" id="UP000070498"/>
    </source>
</evidence>
<evidence type="ECO:0000259" key="3">
    <source>
        <dbReference type="Pfam" id="PF00483"/>
    </source>
</evidence>
<dbReference type="Gene3D" id="3.90.550.10">
    <property type="entry name" value="Spore Coat Polysaccharide Biosynthesis Protein SpsA, Chain A"/>
    <property type="match status" value="2"/>
</dbReference>
<comment type="caution">
    <text evidence="4">The sequence shown here is derived from an EMBL/GenBank/DDBJ whole genome shotgun (WGS) entry which is preliminary data.</text>
</comment>
<evidence type="ECO:0000313" key="4">
    <source>
        <dbReference type="EMBL" id="KXG86997.1"/>
    </source>
</evidence>
<organism evidence="4 5">
    <name type="scientific">Agrobacterium bohemicum</name>
    <dbReference type="NCBI Taxonomy" id="2052828"/>
    <lineage>
        <taxon>Bacteria</taxon>
        <taxon>Pseudomonadati</taxon>
        <taxon>Pseudomonadota</taxon>
        <taxon>Alphaproteobacteria</taxon>
        <taxon>Hyphomicrobiales</taxon>
        <taxon>Rhizobiaceae</taxon>
        <taxon>Rhizobium/Agrobacterium group</taxon>
        <taxon>Agrobacterium</taxon>
    </lineage>
</organism>
<evidence type="ECO:0000256" key="2">
    <source>
        <dbReference type="ARBA" id="ARBA00022695"/>
    </source>
</evidence>